<proteinExistence type="predicted"/>
<accession>X1II20</accession>
<comment type="caution">
    <text evidence="1">The sequence shown here is derived from an EMBL/GenBank/DDBJ whole genome shotgun (WGS) entry which is preliminary data.</text>
</comment>
<name>X1II20_9ZZZZ</name>
<dbReference type="EMBL" id="BARU01019818">
    <property type="protein sequence ID" value="GAH57213.1"/>
    <property type="molecule type" value="Genomic_DNA"/>
</dbReference>
<organism evidence="1">
    <name type="scientific">marine sediment metagenome</name>
    <dbReference type="NCBI Taxonomy" id="412755"/>
    <lineage>
        <taxon>unclassified sequences</taxon>
        <taxon>metagenomes</taxon>
        <taxon>ecological metagenomes</taxon>
    </lineage>
</organism>
<sequence>NVKWELEYTLIDVDGTFPASTSITVIDAADGTIDKHQVSSFPTISGTGLNVSFIMVCRLTRLGNDGSAEDTFVGDVWAHEFDIHFEVNTLGSRQEFIK</sequence>
<evidence type="ECO:0000313" key="1">
    <source>
        <dbReference type="EMBL" id="GAH57213.1"/>
    </source>
</evidence>
<reference evidence="1" key="1">
    <citation type="journal article" date="2014" name="Front. Microbiol.">
        <title>High frequency of phylogenetically diverse reductive dehalogenase-homologous genes in deep subseafloor sedimentary metagenomes.</title>
        <authorList>
            <person name="Kawai M."/>
            <person name="Futagami T."/>
            <person name="Toyoda A."/>
            <person name="Takaki Y."/>
            <person name="Nishi S."/>
            <person name="Hori S."/>
            <person name="Arai W."/>
            <person name="Tsubouchi T."/>
            <person name="Morono Y."/>
            <person name="Uchiyama I."/>
            <person name="Ito T."/>
            <person name="Fujiyama A."/>
            <person name="Inagaki F."/>
            <person name="Takami H."/>
        </authorList>
    </citation>
    <scope>NUCLEOTIDE SEQUENCE</scope>
    <source>
        <strain evidence="1">Expedition CK06-06</strain>
    </source>
</reference>
<gene>
    <name evidence="1" type="ORF">S03H2_32610</name>
</gene>
<protein>
    <submittedName>
        <fullName evidence="1">Uncharacterized protein</fullName>
    </submittedName>
</protein>
<dbReference type="AlphaFoldDB" id="X1II20"/>
<feature type="non-terminal residue" evidence="1">
    <location>
        <position position="1"/>
    </location>
</feature>